<evidence type="ECO:0000313" key="3">
    <source>
        <dbReference type="Proteomes" id="UP000015106"/>
    </source>
</evidence>
<reference evidence="2" key="2">
    <citation type="submission" date="2018-03" db="EMBL/GenBank/DDBJ databases">
        <title>The Triticum urartu genome reveals the dynamic nature of wheat genome evolution.</title>
        <authorList>
            <person name="Ling H."/>
            <person name="Ma B."/>
            <person name="Shi X."/>
            <person name="Liu H."/>
            <person name="Dong L."/>
            <person name="Sun H."/>
            <person name="Cao Y."/>
            <person name="Gao Q."/>
            <person name="Zheng S."/>
            <person name="Li Y."/>
            <person name="Yu Y."/>
            <person name="Du H."/>
            <person name="Qi M."/>
            <person name="Li Y."/>
            <person name="Yu H."/>
            <person name="Cui Y."/>
            <person name="Wang N."/>
            <person name="Chen C."/>
            <person name="Wu H."/>
            <person name="Zhao Y."/>
            <person name="Zhang J."/>
            <person name="Li Y."/>
            <person name="Zhou W."/>
            <person name="Zhang B."/>
            <person name="Hu W."/>
            <person name="Eijk M."/>
            <person name="Tang J."/>
            <person name="Witsenboer H."/>
            <person name="Zhao S."/>
            <person name="Li Z."/>
            <person name="Zhang A."/>
            <person name="Wang D."/>
            <person name="Liang C."/>
        </authorList>
    </citation>
    <scope>NUCLEOTIDE SEQUENCE [LARGE SCALE GENOMIC DNA]</scope>
    <source>
        <strain evidence="2">cv. G1812</strain>
    </source>
</reference>
<dbReference type="Gramene" id="TuG1812G0500002726.01.T01">
    <property type="protein sequence ID" value="TuG1812G0500002726.01.T01.cds243091"/>
    <property type="gene ID" value="TuG1812G0500002726.01"/>
</dbReference>
<protein>
    <submittedName>
        <fullName evidence="2">Uncharacterized protein</fullName>
    </submittedName>
</protein>
<evidence type="ECO:0000256" key="1">
    <source>
        <dbReference type="SAM" id="MobiDB-lite"/>
    </source>
</evidence>
<feature type="region of interest" description="Disordered" evidence="1">
    <location>
        <begin position="327"/>
        <end position="363"/>
    </location>
</feature>
<feature type="region of interest" description="Disordered" evidence="1">
    <location>
        <begin position="257"/>
        <end position="293"/>
    </location>
</feature>
<dbReference type="Proteomes" id="UP000015106">
    <property type="component" value="Chromosome 5"/>
</dbReference>
<gene>
    <name evidence="2" type="primary">LOC125509584</name>
</gene>
<feature type="compositionally biased region" description="Basic and acidic residues" evidence="1">
    <location>
        <begin position="284"/>
        <end position="293"/>
    </location>
</feature>
<evidence type="ECO:0000313" key="2">
    <source>
        <dbReference type="EnsemblPlants" id="TuG1812G0500002726.01.T01.cds243091"/>
    </source>
</evidence>
<proteinExistence type="predicted"/>
<feature type="compositionally biased region" description="Basic and acidic residues" evidence="1">
    <location>
        <begin position="349"/>
        <end position="363"/>
    </location>
</feature>
<name>A0A8R7UKM2_TRIUA</name>
<reference evidence="2" key="3">
    <citation type="submission" date="2022-06" db="UniProtKB">
        <authorList>
            <consortium name="EnsemblPlants"/>
        </authorList>
    </citation>
    <scope>IDENTIFICATION</scope>
</reference>
<dbReference type="AlphaFoldDB" id="A0A8R7UKM2"/>
<keyword evidence="3" id="KW-1185">Reference proteome</keyword>
<accession>A0A8R7UKM2</accession>
<sequence length="363" mass="38264">MPGGGVAAGEPLGVAVDEGDEGGHLGLRLGRAHLGEEVDVALAGGLVQLRLPRPAAGPERAVVGALPRAQPVLPGHGDQHAGGAEVLPRGRRQHQRVRVRVVDGVLARADEAPGARRRLQERRVRRVGAHRAPALEVGVEQRHALEPRAAVQALLPGAQCQVVRDVAARAVAGQEEAGEVAVLGQPLVRPGRRVGEHPLERRPRVVVGGRQRVLRRQAVVHRHGHHAGLGRQGVEVGVVDGVEGRLHHEGAAVEVDQDGHLGGGAEAREVDPRVDAGGGVDGDVPGRDAGERVGGRGDAVGAHEPLHHAALVLDEEGREVELDLRAGLAAAARPPPRRAAAMRAEEEEQQRREQDPGRHGFRH</sequence>
<reference evidence="3" key="1">
    <citation type="journal article" date="2013" name="Nature">
        <title>Draft genome of the wheat A-genome progenitor Triticum urartu.</title>
        <authorList>
            <person name="Ling H.Q."/>
            <person name="Zhao S."/>
            <person name="Liu D."/>
            <person name="Wang J."/>
            <person name="Sun H."/>
            <person name="Zhang C."/>
            <person name="Fan H."/>
            <person name="Li D."/>
            <person name="Dong L."/>
            <person name="Tao Y."/>
            <person name="Gao C."/>
            <person name="Wu H."/>
            <person name="Li Y."/>
            <person name="Cui Y."/>
            <person name="Guo X."/>
            <person name="Zheng S."/>
            <person name="Wang B."/>
            <person name="Yu K."/>
            <person name="Liang Q."/>
            <person name="Yang W."/>
            <person name="Lou X."/>
            <person name="Chen J."/>
            <person name="Feng M."/>
            <person name="Jian J."/>
            <person name="Zhang X."/>
            <person name="Luo G."/>
            <person name="Jiang Y."/>
            <person name="Liu J."/>
            <person name="Wang Z."/>
            <person name="Sha Y."/>
            <person name="Zhang B."/>
            <person name="Wu H."/>
            <person name="Tang D."/>
            <person name="Shen Q."/>
            <person name="Xue P."/>
            <person name="Zou S."/>
            <person name="Wang X."/>
            <person name="Liu X."/>
            <person name="Wang F."/>
            <person name="Yang Y."/>
            <person name="An X."/>
            <person name="Dong Z."/>
            <person name="Zhang K."/>
            <person name="Zhang X."/>
            <person name="Luo M.C."/>
            <person name="Dvorak J."/>
            <person name="Tong Y."/>
            <person name="Wang J."/>
            <person name="Yang H."/>
            <person name="Li Z."/>
            <person name="Wang D."/>
            <person name="Zhang A."/>
            <person name="Wang J."/>
        </authorList>
    </citation>
    <scope>NUCLEOTIDE SEQUENCE</scope>
    <source>
        <strain evidence="3">cv. G1812</strain>
    </source>
</reference>
<organism evidence="2 3">
    <name type="scientific">Triticum urartu</name>
    <name type="common">Red wild einkorn</name>
    <name type="synonym">Crithodium urartu</name>
    <dbReference type="NCBI Taxonomy" id="4572"/>
    <lineage>
        <taxon>Eukaryota</taxon>
        <taxon>Viridiplantae</taxon>
        <taxon>Streptophyta</taxon>
        <taxon>Embryophyta</taxon>
        <taxon>Tracheophyta</taxon>
        <taxon>Spermatophyta</taxon>
        <taxon>Magnoliopsida</taxon>
        <taxon>Liliopsida</taxon>
        <taxon>Poales</taxon>
        <taxon>Poaceae</taxon>
        <taxon>BOP clade</taxon>
        <taxon>Pooideae</taxon>
        <taxon>Triticodae</taxon>
        <taxon>Triticeae</taxon>
        <taxon>Triticinae</taxon>
        <taxon>Triticum</taxon>
    </lineage>
</organism>
<dbReference type="EnsemblPlants" id="TuG1812G0500002726.01.T01">
    <property type="protein sequence ID" value="TuG1812G0500002726.01.T01.cds243091"/>
    <property type="gene ID" value="TuG1812G0500002726.01"/>
</dbReference>